<reference evidence="2" key="1">
    <citation type="submission" date="2016-10" db="EMBL/GenBank/DDBJ databases">
        <title>Sequence of Gallionella enrichment culture.</title>
        <authorList>
            <person name="Poehlein A."/>
            <person name="Muehling M."/>
            <person name="Daniel R."/>
        </authorList>
    </citation>
    <scope>NUCLEOTIDE SEQUENCE</scope>
</reference>
<name>A0A1J5Q9P8_9ZZZZ</name>
<dbReference type="PANTHER" id="PTHR36698:SF2">
    <property type="entry name" value="MCE_MLAD DOMAIN-CONTAINING PROTEIN"/>
    <property type="match status" value="1"/>
</dbReference>
<sequence length="198" mass="21023">MVDNSAPIRNDTVVGLEFQGLTGVAAISLTGGAATAPPVPRDADGIPVLTADLSEIQSIRDTLHNVDRILVGNQTTIKDGLLSFETYTASLASKGEAIDKVIGSADNAFASFNDAMTKIDNVMPGIADGKADELFEKVKSIREFAEAFNKKSGAVIEEGRRSLLDISQAAIRVTRKFDPQAGEGDNPAPPRKPNTKRQ</sequence>
<dbReference type="AlphaFoldDB" id="A0A1J5Q9P8"/>
<proteinExistence type="predicted"/>
<organism evidence="2">
    <name type="scientific">mine drainage metagenome</name>
    <dbReference type="NCBI Taxonomy" id="410659"/>
    <lineage>
        <taxon>unclassified sequences</taxon>
        <taxon>metagenomes</taxon>
        <taxon>ecological metagenomes</taxon>
    </lineage>
</organism>
<dbReference type="PANTHER" id="PTHR36698">
    <property type="entry name" value="BLL5892 PROTEIN"/>
    <property type="match status" value="1"/>
</dbReference>
<gene>
    <name evidence="2" type="ORF">GALL_456610</name>
</gene>
<comment type="caution">
    <text evidence="2">The sequence shown here is derived from an EMBL/GenBank/DDBJ whole genome shotgun (WGS) entry which is preliminary data.</text>
</comment>
<feature type="region of interest" description="Disordered" evidence="1">
    <location>
        <begin position="175"/>
        <end position="198"/>
    </location>
</feature>
<protein>
    <submittedName>
        <fullName evidence="2">Uncharacterized protein</fullName>
    </submittedName>
</protein>
<evidence type="ECO:0000313" key="2">
    <source>
        <dbReference type="EMBL" id="OIQ72709.1"/>
    </source>
</evidence>
<dbReference type="EMBL" id="MLJW01003158">
    <property type="protein sequence ID" value="OIQ72709.1"/>
    <property type="molecule type" value="Genomic_DNA"/>
</dbReference>
<evidence type="ECO:0000256" key="1">
    <source>
        <dbReference type="SAM" id="MobiDB-lite"/>
    </source>
</evidence>
<accession>A0A1J5Q9P8</accession>